<reference evidence="2" key="1">
    <citation type="submission" date="2018-11" db="EMBL/GenBank/DDBJ databases">
        <authorList>
            <person name="Grassa J C."/>
        </authorList>
    </citation>
    <scope>NUCLEOTIDE SEQUENCE [LARGE SCALE GENOMIC DNA]</scope>
</reference>
<evidence type="ECO:0000313" key="2">
    <source>
        <dbReference type="EnsemblPlants" id="cds.evm.model.01.2408"/>
    </source>
</evidence>
<dbReference type="Gramene" id="evm.model.01.2408">
    <property type="protein sequence ID" value="cds.evm.model.01.2408"/>
    <property type="gene ID" value="evm.TU.01.2408"/>
</dbReference>
<dbReference type="EMBL" id="UZAU01000073">
    <property type="status" value="NOT_ANNOTATED_CDS"/>
    <property type="molecule type" value="Genomic_DNA"/>
</dbReference>
<dbReference type="Proteomes" id="UP000596661">
    <property type="component" value="Chromosome 1"/>
</dbReference>
<name>A0A803NL21_CANSA</name>
<sequence>MLKGASAHYHGLAQGTRSNPVSEKGGTICGVIFCKMLMWPTSPNLYRFAGSSSKEVTPEGICLSLPSRLTMTAVLTGSRAFRQVFWTHNLPLLIRQNSLGKREPVFIPVCCLKGFSFSFITMDLNKKPLSGRDVSVKVEPTSSVERFVLSPYRKWIRKDNYFRSYGMLQAYTEVSSLHNVPRLMWNMLFVVGESVSISDNGFSAWSWSHISSGAHLPLRTYFANLIAKIGIAPFQLIPSSYSLLAGWYVFYKINKLEVPSSEEIPYFYSVKANPMRIDRSKLGFFRLDKCLDSYCLFAEWIAPMTSGSIFLSFANFCAWTNIFRLAAVLLSQSVRTEEIIKKEARYRVFSEDQLKRQPPKEVKEAISTILAVIITNAAKNDSALNFDLVSRHPDPLLEEEEISVRFATAYPDVGTPSASTLGRGNANVQIP</sequence>
<dbReference type="AlphaFoldDB" id="A0A803NL21"/>
<accession>A0A803NL21</accession>
<organism evidence="2 3">
    <name type="scientific">Cannabis sativa</name>
    <name type="common">Hemp</name>
    <name type="synonym">Marijuana</name>
    <dbReference type="NCBI Taxonomy" id="3483"/>
    <lineage>
        <taxon>Eukaryota</taxon>
        <taxon>Viridiplantae</taxon>
        <taxon>Streptophyta</taxon>
        <taxon>Embryophyta</taxon>
        <taxon>Tracheophyta</taxon>
        <taxon>Spermatophyta</taxon>
        <taxon>Magnoliopsida</taxon>
        <taxon>eudicotyledons</taxon>
        <taxon>Gunneridae</taxon>
        <taxon>Pentapetalae</taxon>
        <taxon>rosids</taxon>
        <taxon>fabids</taxon>
        <taxon>Rosales</taxon>
        <taxon>Cannabaceae</taxon>
        <taxon>Cannabis</taxon>
    </lineage>
</organism>
<dbReference type="EnsemblPlants" id="evm.model.01.2408">
    <property type="protein sequence ID" value="cds.evm.model.01.2408"/>
    <property type="gene ID" value="evm.TU.01.2408"/>
</dbReference>
<keyword evidence="3" id="KW-1185">Reference proteome</keyword>
<protein>
    <submittedName>
        <fullName evidence="2">Uncharacterized protein</fullName>
    </submittedName>
</protein>
<evidence type="ECO:0000256" key="1">
    <source>
        <dbReference type="SAM" id="MobiDB-lite"/>
    </source>
</evidence>
<feature type="region of interest" description="Disordered" evidence="1">
    <location>
        <begin position="1"/>
        <end position="20"/>
    </location>
</feature>
<evidence type="ECO:0000313" key="3">
    <source>
        <dbReference type="Proteomes" id="UP000596661"/>
    </source>
</evidence>
<reference evidence="2" key="2">
    <citation type="submission" date="2021-03" db="UniProtKB">
        <authorList>
            <consortium name="EnsemblPlants"/>
        </authorList>
    </citation>
    <scope>IDENTIFICATION</scope>
</reference>
<proteinExistence type="predicted"/>